<proteinExistence type="predicted"/>
<dbReference type="EMBL" id="JAIWYP010000001">
    <property type="protein sequence ID" value="KAH3883896.1"/>
    <property type="molecule type" value="Genomic_DNA"/>
</dbReference>
<evidence type="ECO:0000256" key="1">
    <source>
        <dbReference type="SAM" id="Phobius"/>
    </source>
</evidence>
<keyword evidence="1" id="KW-1133">Transmembrane helix</keyword>
<reference evidence="2" key="1">
    <citation type="journal article" date="2019" name="bioRxiv">
        <title>The Genome of the Zebra Mussel, Dreissena polymorpha: A Resource for Invasive Species Research.</title>
        <authorList>
            <person name="McCartney M.A."/>
            <person name="Auch B."/>
            <person name="Kono T."/>
            <person name="Mallez S."/>
            <person name="Zhang Y."/>
            <person name="Obille A."/>
            <person name="Becker A."/>
            <person name="Abrahante J.E."/>
            <person name="Garbe J."/>
            <person name="Badalamenti J.P."/>
            <person name="Herman A."/>
            <person name="Mangelson H."/>
            <person name="Liachko I."/>
            <person name="Sullivan S."/>
            <person name="Sone E.D."/>
            <person name="Koren S."/>
            <person name="Silverstein K.A.T."/>
            <person name="Beckman K.B."/>
            <person name="Gohl D.M."/>
        </authorList>
    </citation>
    <scope>NUCLEOTIDE SEQUENCE</scope>
    <source>
        <strain evidence="2">Duluth1</strain>
        <tissue evidence="2">Whole animal</tissue>
    </source>
</reference>
<dbReference type="Proteomes" id="UP000828390">
    <property type="component" value="Unassembled WGS sequence"/>
</dbReference>
<comment type="caution">
    <text evidence="2">The sequence shown here is derived from an EMBL/GenBank/DDBJ whole genome shotgun (WGS) entry which is preliminary data.</text>
</comment>
<organism evidence="2 3">
    <name type="scientific">Dreissena polymorpha</name>
    <name type="common">Zebra mussel</name>
    <name type="synonym">Mytilus polymorpha</name>
    <dbReference type="NCBI Taxonomy" id="45954"/>
    <lineage>
        <taxon>Eukaryota</taxon>
        <taxon>Metazoa</taxon>
        <taxon>Spiralia</taxon>
        <taxon>Lophotrochozoa</taxon>
        <taxon>Mollusca</taxon>
        <taxon>Bivalvia</taxon>
        <taxon>Autobranchia</taxon>
        <taxon>Heteroconchia</taxon>
        <taxon>Euheterodonta</taxon>
        <taxon>Imparidentia</taxon>
        <taxon>Neoheterodontei</taxon>
        <taxon>Myida</taxon>
        <taxon>Dreissenoidea</taxon>
        <taxon>Dreissenidae</taxon>
        <taxon>Dreissena</taxon>
    </lineage>
</organism>
<evidence type="ECO:0000313" key="2">
    <source>
        <dbReference type="EMBL" id="KAH3883896.1"/>
    </source>
</evidence>
<name>A0A9D4MWM1_DREPO</name>
<keyword evidence="3" id="KW-1185">Reference proteome</keyword>
<gene>
    <name evidence="2" type="ORF">DPMN_007864</name>
</gene>
<feature type="transmembrane region" description="Helical" evidence="1">
    <location>
        <begin position="84"/>
        <end position="106"/>
    </location>
</feature>
<evidence type="ECO:0000313" key="3">
    <source>
        <dbReference type="Proteomes" id="UP000828390"/>
    </source>
</evidence>
<sequence length="184" mass="20875">MNRRRHNCTYVVDKAQWAVVLCVICAIGLTTAQEGTKCYRNEAVGDREGNVYYCADQTKTECCEEDAAFTCCEPTSKKTLREQLILWGIVIAVGIIIALVCCYFWRDNVCSKSDNSTRGCCHCCRRTSDVDRKHLTPVPQPGTSKQMRSFTPSPWRVGDRMSRNSFSESPVPPFQFRSPTYGKY</sequence>
<keyword evidence="1" id="KW-0472">Membrane</keyword>
<keyword evidence="1" id="KW-0812">Transmembrane</keyword>
<accession>A0A9D4MWM1</accession>
<protein>
    <submittedName>
        <fullName evidence="2">Uncharacterized protein</fullName>
    </submittedName>
</protein>
<dbReference type="AlphaFoldDB" id="A0A9D4MWM1"/>
<dbReference type="OrthoDB" id="6379279at2759"/>
<reference evidence="2" key="2">
    <citation type="submission" date="2020-11" db="EMBL/GenBank/DDBJ databases">
        <authorList>
            <person name="McCartney M.A."/>
            <person name="Auch B."/>
            <person name="Kono T."/>
            <person name="Mallez S."/>
            <person name="Becker A."/>
            <person name="Gohl D.M."/>
            <person name="Silverstein K.A.T."/>
            <person name="Koren S."/>
            <person name="Bechman K.B."/>
            <person name="Herman A."/>
            <person name="Abrahante J.E."/>
            <person name="Garbe J."/>
        </authorList>
    </citation>
    <scope>NUCLEOTIDE SEQUENCE</scope>
    <source>
        <strain evidence="2">Duluth1</strain>
        <tissue evidence="2">Whole animal</tissue>
    </source>
</reference>